<reference evidence="2 3" key="1">
    <citation type="submission" date="2022-01" db="EMBL/GenBank/DDBJ databases">
        <title>Flavihumibacter sp. nov., isolated from sediment of a river.</title>
        <authorList>
            <person name="Liu H."/>
        </authorList>
    </citation>
    <scope>NUCLEOTIDE SEQUENCE [LARGE SCALE GENOMIC DNA]</scope>
    <source>
        <strain evidence="2 3">RY-1</strain>
    </source>
</reference>
<evidence type="ECO:0000313" key="2">
    <source>
        <dbReference type="EMBL" id="MCF1714079.1"/>
    </source>
</evidence>
<organism evidence="2 3">
    <name type="scientific">Flavihumibacter fluminis</name>
    <dbReference type="NCBI Taxonomy" id="2909236"/>
    <lineage>
        <taxon>Bacteria</taxon>
        <taxon>Pseudomonadati</taxon>
        <taxon>Bacteroidota</taxon>
        <taxon>Chitinophagia</taxon>
        <taxon>Chitinophagales</taxon>
        <taxon>Chitinophagaceae</taxon>
        <taxon>Flavihumibacter</taxon>
    </lineage>
</organism>
<name>A0ABS9BFZ0_9BACT</name>
<evidence type="ECO:0008006" key="4">
    <source>
        <dbReference type="Google" id="ProtNLM"/>
    </source>
</evidence>
<dbReference type="EMBL" id="JAKEVY010000001">
    <property type="protein sequence ID" value="MCF1714079.1"/>
    <property type="molecule type" value="Genomic_DNA"/>
</dbReference>
<dbReference type="Proteomes" id="UP001200145">
    <property type="component" value="Unassembled WGS sequence"/>
</dbReference>
<feature type="transmembrane region" description="Helical" evidence="1">
    <location>
        <begin position="58"/>
        <end position="80"/>
    </location>
</feature>
<keyword evidence="3" id="KW-1185">Reference proteome</keyword>
<keyword evidence="1" id="KW-1133">Transmembrane helix</keyword>
<feature type="transmembrane region" description="Helical" evidence="1">
    <location>
        <begin position="185"/>
        <end position="207"/>
    </location>
</feature>
<feature type="transmembrane region" description="Helical" evidence="1">
    <location>
        <begin position="24"/>
        <end position="46"/>
    </location>
</feature>
<feature type="transmembrane region" description="Helical" evidence="1">
    <location>
        <begin position="100"/>
        <end position="122"/>
    </location>
</feature>
<accession>A0ABS9BFZ0</accession>
<keyword evidence="1" id="KW-0812">Transmembrane</keyword>
<sequence>MNSEFSFERLFGLIRKQWIENKKFYTLGALALLGMMSICMIIFWVLMDGDNYMEAFAYNLYVIGLILAGSIYGSISFSILGSKERGQYWLCFPASHTEKLITTIFFNVILFFIVYTLCFFVVKWGCQAYIENYIRTHKWASIRPMDWENGFGEAFPYIIWGYFCLQSLFILGSVYFKQFAFIKTVIFVTIIGGALSFLLAKLAINLFPNYNFYWNNLELREYHDPSNYGVYKSYALGSTLSKVLGYLLTYSWVPLFWVITWFRLKEKEI</sequence>
<gene>
    <name evidence="2" type="ORF">L0U88_05520</name>
</gene>
<feature type="transmembrane region" description="Helical" evidence="1">
    <location>
        <begin position="154"/>
        <end position="176"/>
    </location>
</feature>
<dbReference type="RefSeq" id="WP_234864606.1">
    <property type="nucleotide sequence ID" value="NZ_JAKEVY010000001.1"/>
</dbReference>
<keyword evidence="1" id="KW-0472">Membrane</keyword>
<evidence type="ECO:0000313" key="3">
    <source>
        <dbReference type="Proteomes" id="UP001200145"/>
    </source>
</evidence>
<evidence type="ECO:0000256" key="1">
    <source>
        <dbReference type="SAM" id="Phobius"/>
    </source>
</evidence>
<proteinExistence type="predicted"/>
<protein>
    <recommendedName>
        <fullName evidence="4">ABC-2 type transport system permease protein</fullName>
    </recommendedName>
</protein>
<feature type="transmembrane region" description="Helical" evidence="1">
    <location>
        <begin position="243"/>
        <end position="264"/>
    </location>
</feature>
<comment type="caution">
    <text evidence="2">The sequence shown here is derived from an EMBL/GenBank/DDBJ whole genome shotgun (WGS) entry which is preliminary data.</text>
</comment>